<dbReference type="PANTHER" id="PTHR32089">
    <property type="entry name" value="METHYL-ACCEPTING CHEMOTAXIS PROTEIN MCPB"/>
    <property type="match status" value="1"/>
</dbReference>
<keyword evidence="3" id="KW-1185">Reference proteome</keyword>
<name>A0ABQ5KKI1_9EUKA</name>
<evidence type="ECO:0000259" key="1">
    <source>
        <dbReference type="PROSITE" id="PS50885"/>
    </source>
</evidence>
<gene>
    <name evidence="2" type="ORF">ADUPG1_002382</name>
</gene>
<feature type="non-terminal residue" evidence="2">
    <location>
        <position position="1"/>
    </location>
</feature>
<protein>
    <recommendedName>
        <fullName evidence="1">HAMP domain-containing protein</fullName>
    </recommendedName>
</protein>
<dbReference type="SUPFAM" id="SSF58104">
    <property type="entry name" value="Methyl-accepting chemotaxis protein (MCP) signaling domain"/>
    <property type="match status" value="1"/>
</dbReference>
<feature type="non-terminal residue" evidence="2">
    <location>
        <position position="138"/>
    </location>
</feature>
<dbReference type="SMART" id="SM00304">
    <property type="entry name" value="HAMP"/>
    <property type="match status" value="1"/>
</dbReference>
<evidence type="ECO:0000313" key="2">
    <source>
        <dbReference type="EMBL" id="GKT33018.1"/>
    </source>
</evidence>
<reference evidence="2" key="1">
    <citation type="submission" date="2022-03" db="EMBL/GenBank/DDBJ databases">
        <title>Draft genome sequence of Aduncisulcus paluster, a free-living microaerophilic Fornicata.</title>
        <authorList>
            <person name="Yuyama I."/>
            <person name="Kume K."/>
            <person name="Tamura T."/>
            <person name="Inagaki Y."/>
            <person name="Hashimoto T."/>
        </authorList>
    </citation>
    <scope>NUCLEOTIDE SEQUENCE</scope>
    <source>
        <strain evidence="2">NY0171</strain>
    </source>
</reference>
<dbReference type="Proteomes" id="UP001057375">
    <property type="component" value="Unassembled WGS sequence"/>
</dbReference>
<feature type="domain" description="HAMP" evidence="1">
    <location>
        <begin position="17"/>
        <end position="71"/>
    </location>
</feature>
<accession>A0ABQ5KKI1</accession>
<evidence type="ECO:0000313" key="3">
    <source>
        <dbReference type="Proteomes" id="UP001057375"/>
    </source>
</evidence>
<dbReference type="EMBL" id="BQXS01002750">
    <property type="protein sequence ID" value="GKT33018.1"/>
    <property type="molecule type" value="Genomic_DNA"/>
</dbReference>
<dbReference type="CDD" id="cd06225">
    <property type="entry name" value="HAMP"/>
    <property type="match status" value="1"/>
</dbReference>
<dbReference type="PROSITE" id="PS50885">
    <property type="entry name" value="HAMP"/>
    <property type="match status" value="1"/>
</dbReference>
<proteinExistence type="predicted"/>
<comment type="caution">
    <text evidence="2">The sequence shown here is derived from an EMBL/GenBank/DDBJ whole genome shotgun (WGS) entry which is preliminary data.</text>
</comment>
<organism evidence="2 3">
    <name type="scientific">Aduncisulcus paluster</name>
    <dbReference type="NCBI Taxonomy" id="2918883"/>
    <lineage>
        <taxon>Eukaryota</taxon>
        <taxon>Metamonada</taxon>
        <taxon>Carpediemonas-like organisms</taxon>
        <taxon>Aduncisulcus</taxon>
    </lineage>
</organism>
<dbReference type="Pfam" id="PF00672">
    <property type="entry name" value="HAMP"/>
    <property type="match status" value="1"/>
</dbReference>
<sequence>AALVTIVGFVIAMFVARMISKPVQKLNTRLSSISEGGGDLTARLEVRTKEELGTMARLFNGFVDHIAAIIKVVQNNSNKLFHSTAEIDMAMTQANDSINMISGDIHQIIDGIHTTTSVIQQTNAGIEELTVSAGHINE</sequence>
<dbReference type="PANTHER" id="PTHR32089:SF112">
    <property type="entry name" value="LYSOZYME-LIKE PROTEIN-RELATED"/>
    <property type="match status" value="1"/>
</dbReference>
<dbReference type="InterPro" id="IPR003660">
    <property type="entry name" value="HAMP_dom"/>
</dbReference>
<dbReference type="Gene3D" id="1.10.287.950">
    <property type="entry name" value="Methyl-accepting chemotaxis protein"/>
    <property type="match status" value="1"/>
</dbReference>